<dbReference type="Proteomes" id="UP000515156">
    <property type="component" value="Chromosome 12"/>
</dbReference>
<dbReference type="GO" id="GO:0000785">
    <property type="term" value="C:chromatin"/>
    <property type="evidence" value="ECO:0007669"/>
    <property type="project" value="UniProtKB-ARBA"/>
</dbReference>
<evidence type="ECO:0000256" key="20">
    <source>
        <dbReference type="SAM" id="MobiDB-lite"/>
    </source>
</evidence>
<sequence>MQRSRRIKITELNPHLMCALCGGYFIDATTIVECLHSFCKTCIVPYLEANKFCPMCDAQVHKTRPLLSIRSDKTLQDIVYKLVPGLFKDEMKRRHKFYSAYPLPDVLGDPTDSRGDLTDQEKVMLKDDDIVSLSIEFYEGTREENKESIENGEMKKEKKNGVRFLRCPAAMTIMHLAKFLHNKMDVPNKYKVEILYDDELLKEYYTLLDITYIYPWRRSGPLALKYRVQPTCKRLKLTQSTNSEGTNTSSTSECDSFSEKANSPAIVPSTSSTLPSPGALSHGSPNPSSSPQTSQASPDLQANGTSHCHQLPPSSSRGHKVTVNGTLASPLT</sequence>
<dbReference type="KEGG" id="muo:115482019"/>
<dbReference type="InterPro" id="IPR017907">
    <property type="entry name" value="Znf_RING_CS"/>
</dbReference>
<feature type="compositionally biased region" description="Low complexity" evidence="20">
    <location>
        <begin position="239"/>
        <end position="253"/>
    </location>
</feature>
<evidence type="ECO:0000256" key="18">
    <source>
        <dbReference type="ARBA" id="ARBA00081756"/>
    </source>
</evidence>
<dbReference type="GO" id="GO:0008270">
    <property type="term" value="F:zinc ion binding"/>
    <property type="evidence" value="ECO:0007669"/>
    <property type="project" value="UniProtKB-KW"/>
</dbReference>
<keyword evidence="8" id="KW-0832">Ubl conjugation</keyword>
<evidence type="ECO:0000256" key="3">
    <source>
        <dbReference type="ARBA" id="ARBA00022499"/>
    </source>
</evidence>
<evidence type="ECO:0000256" key="12">
    <source>
        <dbReference type="ARBA" id="ARBA00023242"/>
    </source>
</evidence>
<evidence type="ECO:0000256" key="4">
    <source>
        <dbReference type="ARBA" id="ARBA00022553"/>
    </source>
</evidence>
<feature type="region of interest" description="Disordered" evidence="20">
    <location>
        <begin position="239"/>
        <end position="332"/>
    </location>
</feature>
<evidence type="ECO:0000256" key="11">
    <source>
        <dbReference type="ARBA" id="ARBA00023163"/>
    </source>
</evidence>
<dbReference type="InterPro" id="IPR032443">
    <property type="entry name" value="RAWUL"/>
</dbReference>
<evidence type="ECO:0000256" key="6">
    <source>
        <dbReference type="ARBA" id="ARBA00022771"/>
    </source>
</evidence>
<dbReference type="OrthoDB" id="1305878at2759"/>
<dbReference type="GO" id="GO:1990841">
    <property type="term" value="F:promoter-specific chromatin binding"/>
    <property type="evidence" value="ECO:0007669"/>
    <property type="project" value="TreeGrafter"/>
</dbReference>
<dbReference type="CTD" id="7703"/>
<gene>
    <name evidence="23 24" type="primary">PCGF2</name>
</gene>
<keyword evidence="22" id="KW-1185">Reference proteome</keyword>
<dbReference type="FunFam" id="3.10.20.90:FF:000170">
    <property type="entry name" value="Polycomb group RING finger protein 2"/>
    <property type="match status" value="1"/>
</dbReference>
<evidence type="ECO:0000256" key="19">
    <source>
        <dbReference type="PROSITE-ProRule" id="PRU00175"/>
    </source>
</evidence>
<keyword evidence="12" id="KW-0539">Nucleus</keyword>
<evidence type="ECO:0000256" key="2">
    <source>
        <dbReference type="ARBA" id="ARBA00022491"/>
    </source>
</evidence>
<keyword evidence="7" id="KW-0862">Zinc</keyword>
<evidence type="ECO:0000256" key="7">
    <source>
        <dbReference type="ARBA" id="ARBA00022833"/>
    </source>
</evidence>
<keyword evidence="4" id="KW-0597">Phosphoprotein</keyword>
<dbReference type="Pfam" id="PF16207">
    <property type="entry name" value="RAWUL"/>
    <property type="match status" value="1"/>
</dbReference>
<proteinExistence type="predicted"/>
<organism evidence="22 24">
    <name type="scientific">Microcaecilia unicolor</name>
    <dbReference type="NCBI Taxonomy" id="1415580"/>
    <lineage>
        <taxon>Eukaryota</taxon>
        <taxon>Metazoa</taxon>
        <taxon>Chordata</taxon>
        <taxon>Craniata</taxon>
        <taxon>Vertebrata</taxon>
        <taxon>Euteleostomi</taxon>
        <taxon>Amphibia</taxon>
        <taxon>Gymnophiona</taxon>
        <taxon>Siphonopidae</taxon>
        <taxon>Microcaecilia</taxon>
    </lineage>
</organism>
<comment type="subcellular location">
    <subcellularLocation>
        <location evidence="1">Nucleus</location>
    </subcellularLocation>
</comment>
<name>A0A6P7ZVV0_9AMPH</name>
<dbReference type="SUPFAM" id="SSF57850">
    <property type="entry name" value="RING/U-box"/>
    <property type="match status" value="1"/>
</dbReference>
<dbReference type="FunFam" id="3.30.40.10:FF:000082">
    <property type="entry name" value="Polycomb group ring finger 2"/>
    <property type="match status" value="1"/>
</dbReference>
<evidence type="ECO:0000256" key="10">
    <source>
        <dbReference type="ARBA" id="ARBA00023125"/>
    </source>
</evidence>
<dbReference type="InterPro" id="IPR001841">
    <property type="entry name" value="Znf_RING"/>
</dbReference>
<comment type="subunit">
    <text evidence="14">Exists as both a monomer and homodimer. Component of a PRC1-like complex. Interacts with CBX8, RING1 and RNF2. Interacts with CBX7. Interacts with PHC2.</text>
</comment>
<keyword evidence="9" id="KW-0805">Transcription regulation</keyword>
<comment type="function">
    <text evidence="13">Transcriptional repressor. Binds specifically to the DNA sequence 5'-GACTNGACT-3'. Has tumor suppressor activity. May play a role in control of cell proliferation and/or neural cell development. Regulates proliferation of early T progenitor cells by maintaining expression of HES1. Also plays a role in antero-posterior specification of the axial skeleton and negative regulation of the self-renewal activity of hematopoietic stem cells. Component of a Polycomb group (PcG) multiprotein PRC1-like complex, a complex class required to maintain the transcriptionally repressive state of many genes, including Hox genes, throughout development. PcG PRC1 complex acts via chromatin remodeling and modification of histones; it mediates monoubiquitination of histone H2A 'Lys-119', rendering chromatin heritably changed in its expressibility. Within the PRC1-like complex, regulates RNF2 ubiquitin ligase activity.</text>
</comment>
<keyword evidence="11" id="KW-0804">Transcription</keyword>
<dbReference type="Gene3D" id="3.10.20.90">
    <property type="entry name" value="Phosphatidylinositol 3-kinase Catalytic Subunit, Chain A, domain 1"/>
    <property type="match status" value="1"/>
</dbReference>
<evidence type="ECO:0000256" key="5">
    <source>
        <dbReference type="ARBA" id="ARBA00022723"/>
    </source>
</evidence>
<evidence type="ECO:0000256" key="17">
    <source>
        <dbReference type="ARBA" id="ARBA00080432"/>
    </source>
</evidence>
<evidence type="ECO:0000313" key="24">
    <source>
        <dbReference type="RefSeq" id="XP_030077415.1"/>
    </source>
</evidence>
<evidence type="ECO:0000256" key="13">
    <source>
        <dbReference type="ARBA" id="ARBA00057474"/>
    </source>
</evidence>
<dbReference type="GO" id="GO:0000122">
    <property type="term" value="P:negative regulation of transcription by RNA polymerase II"/>
    <property type="evidence" value="ECO:0007669"/>
    <property type="project" value="UniProtKB-ARBA"/>
</dbReference>
<keyword evidence="10" id="KW-0238">DNA-binding</keyword>
<evidence type="ECO:0000313" key="22">
    <source>
        <dbReference type="Proteomes" id="UP000515156"/>
    </source>
</evidence>
<reference evidence="23 24" key="1">
    <citation type="submission" date="2025-04" db="UniProtKB">
        <authorList>
            <consortium name="RefSeq"/>
        </authorList>
    </citation>
    <scope>IDENTIFICATION</scope>
</reference>
<dbReference type="PANTHER" id="PTHR10825">
    <property type="entry name" value="RING FINGER DOMAIN-CONTAINING, POLYCOMB GROUP COMPONENT"/>
    <property type="match status" value="1"/>
</dbReference>
<protein>
    <recommendedName>
        <fullName evidence="15">Polycomb group RING finger protein 2</fullName>
    </recommendedName>
    <alternativeName>
        <fullName evidence="18">DNA-binding protein Mel-18</fullName>
    </alternativeName>
    <alternativeName>
        <fullName evidence="17">RING finger protein 110</fullName>
    </alternativeName>
    <alternativeName>
        <fullName evidence="16">Zinc finger protein 144</fullName>
    </alternativeName>
</protein>
<dbReference type="Gene3D" id="3.30.40.10">
    <property type="entry name" value="Zinc/RING finger domain, C3HC4 (zinc finger)"/>
    <property type="match status" value="1"/>
</dbReference>
<evidence type="ECO:0000256" key="14">
    <source>
        <dbReference type="ARBA" id="ARBA00062734"/>
    </source>
</evidence>
<evidence type="ECO:0000313" key="23">
    <source>
        <dbReference type="RefSeq" id="XP_030077414.1"/>
    </source>
</evidence>
<dbReference type="GO" id="GO:0006325">
    <property type="term" value="P:chromatin organization"/>
    <property type="evidence" value="ECO:0007669"/>
    <property type="project" value="UniProtKB-ARBA"/>
</dbReference>
<dbReference type="RefSeq" id="XP_030077415.1">
    <property type="nucleotide sequence ID" value="XM_030221555.1"/>
</dbReference>
<evidence type="ECO:0000256" key="9">
    <source>
        <dbReference type="ARBA" id="ARBA00023015"/>
    </source>
</evidence>
<evidence type="ECO:0000256" key="8">
    <source>
        <dbReference type="ARBA" id="ARBA00022843"/>
    </source>
</evidence>
<accession>A0A6P7ZVV0</accession>
<feature type="domain" description="RING-type" evidence="21">
    <location>
        <begin position="18"/>
        <end position="57"/>
    </location>
</feature>
<dbReference type="PROSITE" id="PS00518">
    <property type="entry name" value="ZF_RING_1"/>
    <property type="match status" value="1"/>
</dbReference>
<dbReference type="PANTHER" id="PTHR10825:SF31">
    <property type="entry name" value="POLYCOMB GROUP RING FINGER PROTEIN 2"/>
    <property type="match status" value="1"/>
</dbReference>
<dbReference type="GO" id="GO:0005654">
    <property type="term" value="C:nucleoplasm"/>
    <property type="evidence" value="ECO:0007669"/>
    <property type="project" value="UniProtKB-ARBA"/>
</dbReference>
<keyword evidence="2" id="KW-0678">Repressor</keyword>
<dbReference type="AlphaFoldDB" id="A0A6P7ZVV0"/>
<feature type="compositionally biased region" description="Polar residues" evidence="20">
    <location>
        <begin position="300"/>
        <end position="316"/>
    </location>
</feature>
<dbReference type="RefSeq" id="XP_030077414.1">
    <property type="nucleotide sequence ID" value="XM_030221554.1"/>
</dbReference>
<feature type="compositionally biased region" description="Polar residues" evidence="20">
    <location>
        <begin position="323"/>
        <end position="332"/>
    </location>
</feature>
<dbReference type="InterPro" id="IPR013083">
    <property type="entry name" value="Znf_RING/FYVE/PHD"/>
</dbReference>
<keyword evidence="3" id="KW-1017">Isopeptide bond</keyword>
<feature type="compositionally biased region" description="Low complexity" evidence="20">
    <location>
        <begin position="284"/>
        <end position="298"/>
    </location>
</feature>
<dbReference type="Pfam" id="PF13923">
    <property type="entry name" value="zf-C3HC4_2"/>
    <property type="match status" value="1"/>
</dbReference>
<dbReference type="GO" id="GO:0003677">
    <property type="term" value="F:DNA binding"/>
    <property type="evidence" value="ECO:0007669"/>
    <property type="project" value="UniProtKB-KW"/>
</dbReference>
<dbReference type="GO" id="GO:0035102">
    <property type="term" value="C:PRC1 complex"/>
    <property type="evidence" value="ECO:0007669"/>
    <property type="project" value="TreeGrafter"/>
</dbReference>
<keyword evidence="5" id="KW-0479">Metal-binding</keyword>
<evidence type="ECO:0000259" key="21">
    <source>
        <dbReference type="PROSITE" id="PS50089"/>
    </source>
</evidence>
<evidence type="ECO:0000256" key="1">
    <source>
        <dbReference type="ARBA" id="ARBA00004123"/>
    </source>
</evidence>
<dbReference type="SMART" id="SM00184">
    <property type="entry name" value="RING"/>
    <property type="match status" value="1"/>
</dbReference>
<keyword evidence="6 19" id="KW-0863">Zinc-finger</keyword>
<dbReference type="PROSITE" id="PS50089">
    <property type="entry name" value="ZF_RING_2"/>
    <property type="match status" value="1"/>
</dbReference>
<evidence type="ECO:0000256" key="15">
    <source>
        <dbReference type="ARBA" id="ARBA00072768"/>
    </source>
</evidence>
<evidence type="ECO:0000256" key="16">
    <source>
        <dbReference type="ARBA" id="ARBA00075464"/>
    </source>
</evidence>
<dbReference type="GeneID" id="115482019"/>